<dbReference type="GO" id="GO:1990247">
    <property type="term" value="F:N6-methyladenosine-containing RNA reader activity"/>
    <property type="evidence" value="ECO:0007669"/>
    <property type="project" value="UniProtKB-UniRule"/>
</dbReference>
<organism evidence="4 5">
    <name type="scientific">Hevea brasiliensis</name>
    <name type="common">Para rubber tree</name>
    <name type="synonym">Siphonia brasiliensis</name>
    <dbReference type="NCBI Taxonomy" id="3981"/>
    <lineage>
        <taxon>Eukaryota</taxon>
        <taxon>Viridiplantae</taxon>
        <taxon>Streptophyta</taxon>
        <taxon>Embryophyta</taxon>
        <taxon>Tracheophyta</taxon>
        <taxon>Spermatophyta</taxon>
        <taxon>Magnoliopsida</taxon>
        <taxon>eudicotyledons</taxon>
        <taxon>Gunneridae</taxon>
        <taxon>Pentapetalae</taxon>
        <taxon>rosids</taxon>
        <taxon>fabids</taxon>
        <taxon>Malpighiales</taxon>
        <taxon>Euphorbiaceae</taxon>
        <taxon>Crotonoideae</taxon>
        <taxon>Micrandreae</taxon>
        <taxon>Hevea</taxon>
    </lineage>
</organism>
<dbReference type="InterPro" id="IPR045168">
    <property type="entry name" value="YTH_prot"/>
</dbReference>
<feature type="transmembrane region" description="Helical" evidence="2">
    <location>
        <begin position="12"/>
        <end position="32"/>
    </location>
</feature>
<evidence type="ECO:0000259" key="3">
    <source>
        <dbReference type="PROSITE" id="PS50882"/>
    </source>
</evidence>
<proteinExistence type="inferred from homology"/>
<evidence type="ECO:0000256" key="1">
    <source>
        <dbReference type="RuleBase" id="RU369095"/>
    </source>
</evidence>
<keyword evidence="2" id="KW-0812">Transmembrane</keyword>
<evidence type="ECO:0000256" key="2">
    <source>
        <dbReference type="SAM" id="Phobius"/>
    </source>
</evidence>
<dbReference type="AlphaFoldDB" id="A0A6A6N6A2"/>
<protein>
    <recommendedName>
        <fullName evidence="1">YTH domain-containing family protein</fullName>
    </recommendedName>
</protein>
<dbReference type="CDD" id="cd21134">
    <property type="entry name" value="YTH"/>
    <property type="match status" value="1"/>
</dbReference>
<dbReference type="Gene3D" id="3.10.590.10">
    <property type="entry name" value="ph1033 like domains"/>
    <property type="match status" value="1"/>
</dbReference>
<dbReference type="PROSITE" id="PS50882">
    <property type="entry name" value="YTH"/>
    <property type="match status" value="1"/>
</dbReference>
<dbReference type="PANTHER" id="PTHR12357">
    <property type="entry name" value="YTH YT521-B HOMOLOGY DOMAIN-CONTAINING"/>
    <property type="match status" value="1"/>
</dbReference>
<gene>
    <name evidence="4" type="ORF">GH714_022305</name>
</gene>
<name>A0A6A6N6A2_HEVBR</name>
<sequence>MKVKRLSFNLLWIPIFLVVVPTFTLRFGVWLLEKMDYHVAKHHSVALHGMPLLIPKVKEMVILVSKRRLTKRYNGSFTQLDDHGYFQADESHMVSTLGSDFSAGAKFYVIKSYNEDDIHKSIKYDAWASTPNGNKKLDAAFREAEQRSGGTGTKCPILLFFLVNGSGQFVGIAEVVGQVDFDKDMDFWQLRKWNGFFPVKWHVEKDIPNSHLRHIILENNVRGFEKRPVLLHNSFYLWKSSAICCAYGSPALKTQLSGIGLEQDLEMLNIFKSYSAKTSLLDDFNFYENQEKSLHTKKSNKPATLRMEIHENGDFLLD</sequence>
<dbReference type="PANTHER" id="PTHR12357:SF95">
    <property type="entry name" value="YTH DOMAIN-CONTAINING FAMILY PROTEIN"/>
    <property type="match status" value="1"/>
</dbReference>
<evidence type="ECO:0000313" key="4">
    <source>
        <dbReference type="EMBL" id="KAF2320033.1"/>
    </source>
</evidence>
<dbReference type="EMBL" id="JAAGAX010000003">
    <property type="protein sequence ID" value="KAF2320033.1"/>
    <property type="molecule type" value="Genomic_DNA"/>
</dbReference>
<keyword evidence="1" id="KW-0694">RNA-binding</keyword>
<keyword evidence="5" id="KW-1185">Reference proteome</keyword>
<dbReference type="GO" id="GO:0061157">
    <property type="term" value="P:mRNA destabilization"/>
    <property type="evidence" value="ECO:0007669"/>
    <property type="project" value="TreeGrafter"/>
</dbReference>
<dbReference type="Proteomes" id="UP000467840">
    <property type="component" value="Chromosome 10"/>
</dbReference>
<keyword evidence="2" id="KW-0472">Membrane</keyword>
<evidence type="ECO:0000313" key="5">
    <source>
        <dbReference type="Proteomes" id="UP000467840"/>
    </source>
</evidence>
<accession>A0A6A6N6A2</accession>
<dbReference type="InterPro" id="IPR007275">
    <property type="entry name" value="YTH_domain"/>
</dbReference>
<dbReference type="GO" id="GO:0005737">
    <property type="term" value="C:cytoplasm"/>
    <property type="evidence" value="ECO:0007669"/>
    <property type="project" value="TreeGrafter"/>
</dbReference>
<keyword evidence="2" id="KW-1133">Transmembrane helix</keyword>
<dbReference type="GO" id="GO:0003729">
    <property type="term" value="F:mRNA binding"/>
    <property type="evidence" value="ECO:0007669"/>
    <property type="project" value="UniProtKB-UniRule"/>
</dbReference>
<comment type="similarity">
    <text evidence="1">Belongs to the YTHDF family.</text>
</comment>
<feature type="domain" description="YTH" evidence="3">
    <location>
        <begin position="105"/>
        <end position="246"/>
    </location>
</feature>
<reference evidence="4 5" key="1">
    <citation type="journal article" date="2020" name="Mol. Plant">
        <title>The Chromosome-Based Rubber Tree Genome Provides New Insights into Spurge Genome Evolution and Rubber Biosynthesis.</title>
        <authorList>
            <person name="Liu J."/>
            <person name="Shi C."/>
            <person name="Shi C.C."/>
            <person name="Li W."/>
            <person name="Zhang Q.J."/>
            <person name="Zhang Y."/>
            <person name="Li K."/>
            <person name="Lu H.F."/>
            <person name="Shi C."/>
            <person name="Zhu S.T."/>
            <person name="Xiao Z.Y."/>
            <person name="Nan H."/>
            <person name="Yue Y."/>
            <person name="Zhu X.G."/>
            <person name="Wu Y."/>
            <person name="Hong X.N."/>
            <person name="Fan G.Y."/>
            <person name="Tong Y."/>
            <person name="Zhang D."/>
            <person name="Mao C.L."/>
            <person name="Liu Y.L."/>
            <person name="Hao S.J."/>
            <person name="Liu W.Q."/>
            <person name="Lv M.Q."/>
            <person name="Zhang H.B."/>
            <person name="Liu Y."/>
            <person name="Hu-Tang G.R."/>
            <person name="Wang J.P."/>
            <person name="Wang J.H."/>
            <person name="Sun Y.H."/>
            <person name="Ni S.B."/>
            <person name="Chen W.B."/>
            <person name="Zhang X.C."/>
            <person name="Jiao Y.N."/>
            <person name="Eichler E.E."/>
            <person name="Li G.H."/>
            <person name="Liu X."/>
            <person name="Gao L.Z."/>
        </authorList>
    </citation>
    <scope>NUCLEOTIDE SEQUENCE [LARGE SCALE GENOMIC DNA]</scope>
    <source>
        <strain evidence="5">cv. GT1</strain>
        <tissue evidence="4">Leaf</tissue>
    </source>
</reference>
<dbReference type="Pfam" id="PF04146">
    <property type="entry name" value="YTH"/>
    <property type="match status" value="1"/>
</dbReference>
<comment type="caution">
    <text evidence="4">The sequence shown here is derived from an EMBL/GenBank/DDBJ whole genome shotgun (WGS) entry which is preliminary data.</text>
</comment>
<comment type="function">
    <text evidence="1">Specifically recognizes and binds N6-methyladenosine (m6A)-containing RNAs, and regulates mRNA stability. M6A is a modification present at internal sites of mRNAs and some non-coding RNAs and plays a role in mRNA stability and processing.</text>
</comment>